<comment type="caution">
    <text evidence="2">The sequence shown here is derived from an EMBL/GenBank/DDBJ whole genome shotgun (WGS) entry which is preliminary data.</text>
</comment>
<sequence length="282" mass="31585">MLNDYWLKVKIGNQDEIDINTITPDLHFVELDTTPAFSNTYQNMAGVNGSIYTTSQFDKTTINLKFLVRFKDWKDLDLAKHDIYRFFMTKEVIRIRCNTAPNKVYYSRAMPFSIAPSKVGSAGAVFTVPLDNPSGLAYSIAPSDEIVNVNENDNWSYGMNIPSDKQLKYHFTNSNKFTVYNPSDIDINPYLQNDKLSISVKFTGNNITIKNTTNGSTWSYNKSGNGSDTLLINGVTSSLNGTPCSKDTNFGHIKLDKGDNNFEITGANTSDIVFSFPFVYIA</sequence>
<gene>
    <name evidence="2" type="ORF">FC64_GL000763</name>
</gene>
<organism evidence="2 3">
    <name type="scientific">Ligilactobacillus araffinosus DSM 20653</name>
    <dbReference type="NCBI Taxonomy" id="1423820"/>
    <lineage>
        <taxon>Bacteria</taxon>
        <taxon>Bacillati</taxon>
        <taxon>Bacillota</taxon>
        <taxon>Bacilli</taxon>
        <taxon>Lactobacillales</taxon>
        <taxon>Lactobacillaceae</taxon>
        <taxon>Ligilactobacillus</taxon>
    </lineage>
</organism>
<dbReference type="EMBL" id="AYYZ01000025">
    <property type="protein sequence ID" value="KRM52337.1"/>
    <property type="molecule type" value="Genomic_DNA"/>
</dbReference>
<dbReference type="InterPro" id="IPR008841">
    <property type="entry name" value="Siphovirus-type_tail_N"/>
</dbReference>
<dbReference type="Pfam" id="PF05709">
    <property type="entry name" value="Sipho_tail"/>
    <property type="match status" value="1"/>
</dbReference>
<dbReference type="PATRIC" id="fig|1423820.4.peg.775"/>
<feature type="domain" description="Siphovirus-type tail component RIFT-related" evidence="1">
    <location>
        <begin position="31"/>
        <end position="114"/>
    </location>
</feature>
<keyword evidence="3" id="KW-1185">Reference proteome</keyword>
<protein>
    <recommendedName>
        <fullName evidence="1">Siphovirus-type tail component RIFT-related domain-containing protein</fullName>
    </recommendedName>
</protein>
<dbReference type="Gene3D" id="2.40.30.200">
    <property type="match status" value="1"/>
</dbReference>
<dbReference type="Proteomes" id="UP000051291">
    <property type="component" value="Unassembled WGS sequence"/>
</dbReference>
<evidence type="ECO:0000259" key="1">
    <source>
        <dbReference type="Pfam" id="PF05709"/>
    </source>
</evidence>
<proteinExistence type="predicted"/>
<evidence type="ECO:0000313" key="3">
    <source>
        <dbReference type="Proteomes" id="UP000051291"/>
    </source>
</evidence>
<dbReference type="RefSeq" id="WP_057906688.1">
    <property type="nucleotide sequence ID" value="NZ_AYYZ01000025.1"/>
</dbReference>
<accession>A0A0R1ZCC1</accession>
<dbReference type="STRING" id="1423820.FC64_GL000763"/>
<name>A0A0R1ZCC1_9LACO</name>
<dbReference type="AlphaFoldDB" id="A0A0R1ZCC1"/>
<reference evidence="2 3" key="1">
    <citation type="journal article" date="2015" name="Genome Announc.">
        <title>Expanding the biotechnology potential of lactobacilli through comparative genomics of 213 strains and associated genera.</title>
        <authorList>
            <person name="Sun Z."/>
            <person name="Harris H.M."/>
            <person name="McCann A."/>
            <person name="Guo C."/>
            <person name="Argimon S."/>
            <person name="Zhang W."/>
            <person name="Yang X."/>
            <person name="Jeffery I.B."/>
            <person name="Cooney J.C."/>
            <person name="Kagawa T.F."/>
            <person name="Liu W."/>
            <person name="Song Y."/>
            <person name="Salvetti E."/>
            <person name="Wrobel A."/>
            <person name="Rasinkangas P."/>
            <person name="Parkhill J."/>
            <person name="Rea M.C."/>
            <person name="O'Sullivan O."/>
            <person name="Ritari J."/>
            <person name="Douillard F.P."/>
            <person name="Paul Ross R."/>
            <person name="Yang R."/>
            <person name="Briner A.E."/>
            <person name="Felis G.E."/>
            <person name="de Vos W.M."/>
            <person name="Barrangou R."/>
            <person name="Klaenhammer T.R."/>
            <person name="Caufield P.W."/>
            <person name="Cui Y."/>
            <person name="Zhang H."/>
            <person name="O'Toole P.W."/>
        </authorList>
    </citation>
    <scope>NUCLEOTIDE SEQUENCE [LARGE SCALE GENOMIC DNA]</scope>
    <source>
        <strain evidence="2 3">DSM 20653</strain>
    </source>
</reference>
<evidence type="ECO:0000313" key="2">
    <source>
        <dbReference type="EMBL" id="KRM52337.1"/>
    </source>
</evidence>